<proteinExistence type="predicted"/>
<dbReference type="InterPro" id="IPR027417">
    <property type="entry name" value="P-loop_NTPase"/>
</dbReference>
<dbReference type="EMBL" id="JAROAV010000008">
    <property type="protein sequence ID" value="MDF8263056.1"/>
    <property type="molecule type" value="Genomic_DNA"/>
</dbReference>
<protein>
    <submittedName>
        <fullName evidence="2">Isopentenyl transferase family protein</fullName>
    </submittedName>
</protein>
<keyword evidence="3" id="KW-1185">Reference proteome</keyword>
<dbReference type="Gene3D" id="3.40.50.300">
    <property type="entry name" value="P-loop containing nucleotide triphosphate hydrolases"/>
    <property type="match status" value="1"/>
</dbReference>
<name>A0ABT6C2A8_9MICO</name>
<gene>
    <name evidence="2" type="ORF">P4R38_02200</name>
</gene>
<dbReference type="Pfam" id="PF00485">
    <property type="entry name" value="PRK"/>
    <property type="match status" value="1"/>
</dbReference>
<dbReference type="InterPro" id="IPR006083">
    <property type="entry name" value="PRK/URK"/>
</dbReference>
<reference evidence="2 3" key="1">
    <citation type="submission" date="2023-03" db="EMBL/GenBank/DDBJ databases">
        <title>YIM 133296 draft genome.</title>
        <authorList>
            <person name="Xiong L."/>
        </authorList>
    </citation>
    <scope>NUCLEOTIDE SEQUENCE [LARGE SCALE GENOMIC DNA]</scope>
    <source>
        <strain evidence="2 3">YIM 133296</strain>
    </source>
</reference>
<keyword evidence="2" id="KW-0808">Transferase</keyword>
<dbReference type="RefSeq" id="WP_275239706.1">
    <property type="nucleotide sequence ID" value="NZ_JARFJC010000043.1"/>
</dbReference>
<comment type="caution">
    <text evidence="2">The sequence shown here is derived from an EMBL/GenBank/DDBJ whole genome shotgun (WGS) entry which is preliminary data.</text>
</comment>
<dbReference type="PANTHER" id="PTHR10285">
    <property type="entry name" value="URIDINE KINASE"/>
    <property type="match status" value="1"/>
</dbReference>
<feature type="domain" description="Phosphoribulokinase/uridine kinase" evidence="1">
    <location>
        <begin position="10"/>
        <end position="156"/>
    </location>
</feature>
<evidence type="ECO:0000313" key="3">
    <source>
        <dbReference type="Proteomes" id="UP001528912"/>
    </source>
</evidence>
<accession>A0ABT6C2A8</accession>
<evidence type="ECO:0000259" key="1">
    <source>
        <dbReference type="Pfam" id="PF00485"/>
    </source>
</evidence>
<organism evidence="2 3">
    <name type="scientific">Luteipulveratus flavus</name>
    <dbReference type="NCBI Taxonomy" id="3031728"/>
    <lineage>
        <taxon>Bacteria</taxon>
        <taxon>Bacillati</taxon>
        <taxon>Actinomycetota</taxon>
        <taxon>Actinomycetes</taxon>
        <taxon>Micrococcales</taxon>
        <taxon>Dermacoccaceae</taxon>
        <taxon>Luteipulveratus</taxon>
    </lineage>
</organism>
<sequence>MSRSGPARRVILLSGPSGAGKTRLAGRLSQQHGWPVVRLDDFYKEGDDPSLPMLEMGIADWDHLDSFDLDRAVRALEELCRTGRVEVPEYDISTSHVVGRSVVEAGSAPVVLAEGIFAAHAVRPVAGHGLLAAAYCVRQNRWVTFARRLLRDLAERRKPPLVLVRRGLRLCRLEPAIVAEQAALGATPMTPHQAEADARRCVGADS</sequence>
<dbReference type="Proteomes" id="UP001528912">
    <property type="component" value="Unassembled WGS sequence"/>
</dbReference>
<dbReference type="SUPFAM" id="SSF52540">
    <property type="entry name" value="P-loop containing nucleoside triphosphate hydrolases"/>
    <property type="match status" value="1"/>
</dbReference>
<dbReference type="GO" id="GO:0016740">
    <property type="term" value="F:transferase activity"/>
    <property type="evidence" value="ECO:0007669"/>
    <property type="project" value="UniProtKB-KW"/>
</dbReference>
<evidence type="ECO:0000313" key="2">
    <source>
        <dbReference type="EMBL" id="MDF8263056.1"/>
    </source>
</evidence>